<accession>A0A5N6X8B1</accession>
<sequence>MVIERFLHIKKRTEDSGEGPSAIKRAVSFDNLLYGPSSQRQSNPVRQCQGRKVLW</sequence>
<dbReference type="Proteomes" id="UP000325945">
    <property type="component" value="Unassembled WGS sequence"/>
</dbReference>
<evidence type="ECO:0000313" key="3">
    <source>
        <dbReference type="Proteomes" id="UP000325945"/>
    </source>
</evidence>
<evidence type="ECO:0000313" key="2">
    <source>
        <dbReference type="EMBL" id="KAE8329078.1"/>
    </source>
</evidence>
<organism evidence="2 3">
    <name type="scientific">Aspergillus sergii</name>
    <dbReference type="NCBI Taxonomy" id="1034303"/>
    <lineage>
        <taxon>Eukaryota</taxon>
        <taxon>Fungi</taxon>
        <taxon>Dikarya</taxon>
        <taxon>Ascomycota</taxon>
        <taxon>Pezizomycotina</taxon>
        <taxon>Eurotiomycetes</taxon>
        <taxon>Eurotiomycetidae</taxon>
        <taxon>Eurotiales</taxon>
        <taxon>Aspergillaceae</taxon>
        <taxon>Aspergillus</taxon>
        <taxon>Aspergillus subgen. Circumdati</taxon>
    </lineage>
</organism>
<evidence type="ECO:0000256" key="1">
    <source>
        <dbReference type="SAM" id="MobiDB-lite"/>
    </source>
</evidence>
<feature type="region of interest" description="Disordered" evidence="1">
    <location>
        <begin position="35"/>
        <end position="55"/>
    </location>
</feature>
<proteinExistence type="predicted"/>
<name>A0A5N6X8B1_9EURO</name>
<keyword evidence="3" id="KW-1185">Reference proteome</keyword>
<gene>
    <name evidence="2" type="ORF">BDV39DRAFT_172483</name>
</gene>
<dbReference type="EMBL" id="ML741781">
    <property type="protein sequence ID" value="KAE8329078.1"/>
    <property type="molecule type" value="Genomic_DNA"/>
</dbReference>
<reference evidence="3" key="1">
    <citation type="submission" date="2019-04" db="EMBL/GenBank/DDBJ databases">
        <title>Friends and foes A comparative genomics studyof 23 Aspergillus species from section Flavi.</title>
        <authorList>
            <consortium name="DOE Joint Genome Institute"/>
            <person name="Kjaerbolling I."/>
            <person name="Vesth T."/>
            <person name="Frisvad J.C."/>
            <person name="Nybo J.L."/>
            <person name="Theobald S."/>
            <person name="Kildgaard S."/>
            <person name="Isbrandt T."/>
            <person name="Kuo A."/>
            <person name="Sato A."/>
            <person name="Lyhne E.K."/>
            <person name="Kogle M.E."/>
            <person name="Wiebenga A."/>
            <person name="Kun R.S."/>
            <person name="Lubbers R.J."/>
            <person name="Makela M.R."/>
            <person name="Barry K."/>
            <person name="Chovatia M."/>
            <person name="Clum A."/>
            <person name="Daum C."/>
            <person name="Haridas S."/>
            <person name="He G."/>
            <person name="LaButti K."/>
            <person name="Lipzen A."/>
            <person name="Mondo S."/>
            <person name="Riley R."/>
            <person name="Salamov A."/>
            <person name="Simmons B.A."/>
            <person name="Magnuson J.K."/>
            <person name="Henrissat B."/>
            <person name="Mortensen U.H."/>
            <person name="Larsen T.O."/>
            <person name="Devries R.P."/>
            <person name="Grigoriev I.V."/>
            <person name="Machida M."/>
            <person name="Baker S.E."/>
            <person name="Andersen M.R."/>
        </authorList>
    </citation>
    <scope>NUCLEOTIDE SEQUENCE [LARGE SCALE GENOMIC DNA]</scope>
    <source>
        <strain evidence="3">CBS 130017</strain>
    </source>
</reference>
<dbReference type="AlphaFoldDB" id="A0A5N6X8B1"/>
<protein>
    <submittedName>
        <fullName evidence="2">Uncharacterized protein</fullName>
    </submittedName>
</protein>
<feature type="compositionally biased region" description="Polar residues" evidence="1">
    <location>
        <begin position="36"/>
        <end position="46"/>
    </location>
</feature>